<organism evidence="2 3">
    <name type="scientific">Cucumis melo var. makuwa</name>
    <name type="common">Oriental melon</name>
    <dbReference type="NCBI Taxonomy" id="1194695"/>
    <lineage>
        <taxon>Eukaryota</taxon>
        <taxon>Viridiplantae</taxon>
        <taxon>Streptophyta</taxon>
        <taxon>Embryophyta</taxon>
        <taxon>Tracheophyta</taxon>
        <taxon>Spermatophyta</taxon>
        <taxon>Magnoliopsida</taxon>
        <taxon>eudicotyledons</taxon>
        <taxon>Gunneridae</taxon>
        <taxon>Pentapetalae</taxon>
        <taxon>rosids</taxon>
        <taxon>fabids</taxon>
        <taxon>Cucurbitales</taxon>
        <taxon>Cucurbitaceae</taxon>
        <taxon>Benincaseae</taxon>
        <taxon>Cucumis</taxon>
    </lineage>
</organism>
<feature type="domain" description="Integrase zinc-binding" evidence="1">
    <location>
        <begin position="122"/>
        <end position="174"/>
    </location>
</feature>
<accession>A0A5A7UCB3</accession>
<reference evidence="2 3" key="1">
    <citation type="submission" date="2019-08" db="EMBL/GenBank/DDBJ databases">
        <title>Draft genome sequences of two oriental melons (Cucumis melo L. var makuwa).</title>
        <authorList>
            <person name="Kwon S.-Y."/>
        </authorList>
    </citation>
    <scope>NUCLEOTIDE SEQUENCE [LARGE SCALE GENOMIC DNA]</scope>
    <source>
        <strain evidence="3">cv. SW 3</strain>
        <tissue evidence="2">Leaf</tissue>
    </source>
</reference>
<proteinExistence type="predicted"/>
<dbReference type="InterPro" id="IPR041588">
    <property type="entry name" value="Integrase_H2C2"/>
</dbReference>
<dbReference type="AlphaFoldDB" id="A0A5A7UCB3"/>
<dbReference type="Gene3D" id="1.10.340.70">
    <property type="match status" value="1"/>
</dbReference>
<evidence type="ECO:0000313" key="3">
    <source>
        <dbReference type="Proteomes" id="UP000321393"/>
    </source>
</evidence>
<dbReference type="STRING" id="1194695.A0A5A7UCB3"/>
<dbReference type="Proteomes" id="UP000321393">
    <property type="component" value="Unassembled WGS sequence"/>
</dbReference>
<evidence type="ECO:0000313" key="2">
    <source>
        <dbReference type="EMBL" id="KAA0051179.1"/>
    </source>
</evidence>
<name>A0A5A7UCB3_CUCMM</name>
<dbReference type="OrthoDB" id="1738613at2759"/>
<evidence type="ECO:0000259" key="1">
    <source>
        <dbReference type="Pfam" id="PF17921"/>
    </source>
</evidence>
<protein>
    <submittedName>
        <fullName evidence="2">Integrase, catalytic core</fullName>
    </submittedName>
</protein>
<dbReference type="EMBL" id="SSTE01011342">
    <property type="protein sequence ID" value="KAA0051179.1"/>
    <property type="molecule type" value="Genomic_DNA"/>
</dbReference>
<comment type="caution">
    <text evidence="2">The sequence shown here is derived from an EMBL/GenBank/DDBJ whole genome shotgun (WGS) entry which is preliminary data.</text>
</comment>
<gene>
    <name evidence="2" type="ORF">E6C27_scaffold511G001360</name>
</gene>
<dbReference type="Pfam" id="PF17921">
    <property type="entry name" value="Integrase_H2C2"/>
    <property type="match status" value="1"/>
</dbReference>
<sequence length="192" mass="22265">MRTELLEAEEKISHSTYPDTSCNREGKELNLRQRRWLELMKDYDCTRVLYGQVVTVEESGSLLAQFQVRSCLVAEIVRRSSEDSNLQKKLEKSKERLEVECELRADGAIVKQGRLCILNINELKDAILEEAYSSTYAMNPCSTKMYKTLKKTYWWPYLKQEIAEYVVKCLICQQIIPVRQRPGGLLNPLPVP</sequence>